<name>A0ABV9F075_9SPHN</name>
<evidence type="ECO:0000313" key="2">
    <source>
        <dbReference type="Proteomes" id="UP001595957"/>
    </source>
</evidence>
<accession>A0ABV9F075</accession>
<dbReference type="Proteomes" id="UP001595957">
    <property type="component" value="Unassembled WGS sequence"/>
</dbReference>
<keyword evidence="2" id="KW-1185">Reference proteome</keyword>
<sequence length="60" mass="6311">MAHADGTLGPRATGALPAGEDAFARIFLPLGYQLAGVYPLDQLKMTGRTYAHADAPEDIP</sequence>
<comment type="caution">
    <text evidence="1">The sequence shown here is derived from an EMBL/GenBank/DDBJ whole genome shotgun (WGS) entry which is preliminary data.</text>
</comment>
<protein>
    <submittedName>
        <fullName evidence="1">Uncharacterized protein</fullName>
    </submittedName>
</protein>
<proteinExistence type="predicted"/>
<reference evidence="2" key="1">
    <citation type="journal article" date="2019" name="Int. J. Syst. Evol. Microbiol.">
        <title>The Global Catalogue of Microorganisms (GCM) 10K type strain sequencing project: providing services to taxonomists for standard genome sequencing and annotation.</title>
        <authorList>
            <consortium name="The Broad Institute Genomics Platform"/>
            <consortium name="The Broad Institute Genome Sequencing Center for Infectious Disease"/>
            <person name="Wu L."/>
            <person name="Ma J."/>
        </authorList>
    </citation>
    <scope>NUCLEOTIDE SEQUENCE [LARGE SCALE GENOMIC DNA]</scope>
    <source>
        <strain evidence="2">NBRC 103632</strain>
    </source>
</reference>
<organism evidence="1 2">
    <name type="scientific">Sphingobium tyrosinilyticum</name>
    <dbReference type="NCBI Taxonomy" id="2715436"/>
    <lineage>
        <taxon>Bacteria</taxon>
        <taxon>Pseudomonadati</taxon>
        <taxon>Pseudomonadota</taxon>
        <taxon>Alphaproteobacteria</taxon>
        <taxon>Sphingomonadales</taxon>
        <taxon>Sphingomonadaceae</taxon>
        <taxon>Sphingobium</taxon>
    </lineage>
</organism>
<dbReference type="EMBL" id="JBHSFZ010000006">
    <property type="protein sequence ID" value="MFC4593619.1"/>
    <property type="molecule type" value="Genomic_DNA"/>
</dbReference>
<dbReference type="RefSeq" id="WP_380802929.1">
    <property type="nucleotide sequence ID" value="NZ_JBHSFZ010000006.1"/>
</dbReference>
<dbReference type="Gene3D" id="3.10.180.50">
    <property type="match status" value="1"/>
</dbReference>
<gene>
    <name evidence="1" type="ORF">ACFO3E_05360</name>
</gene>
<evidence type="ECO:0000313" key="1">
    <source>
        <dbReference type="EMBL" id="MFC4593619.1"/>
    </source>
</evidence>